<reference evidence="2 3" key="1">
    <citation type="submission" date="2022-06" db="EMBL/GenBank/DDBJ databases">
        <title>Genomic Encyclopedia of Archaeal and Bacterial Type Strains, Phase II (KMG-II): from individual species to whole genera.</title>
        <authorList>
            <person name="Goeker M."/>
        </authorList>
    </citation>
    <scope>NUCLEOTIDE SEQUENCE [LARGE SCALE GENOMIC DNA]</scope>
    <source>
        <strain evidence="2 3">DSM 40477</strain>
    </source>
</reference>
<protein>
    <submittedName>
        <fullName evidence="2">Uncharacterized protein</fullName>
    </submittedName>
</protein>
<accession>A0ABT1I0I8</accession>
<dbReference type="RefSeq" id="WP_253672135.1">
    <property type="nucleotide sequence ID" value="NZ_JAMTCP010000039.1"/>
</dbReference>
<evidence type="ECO:0000313" key="2">
    <source>
        <dbReference type="EMBL" id="MCP2261299.1"/>
    </source>
</evidence>
<feature type="transmembrane region" description="Helical" evidence="1">
    <location>
        <begin position="55"/>
        <end position="80"/>
    </location>
</feature>
<name>A0ABT1I0I8_STRSD</name>
<keyword evidence="1" id="KW-1133">Transmembrane helix</keyword>
<keyword evidence="1" id="KW-0472">Membrane</keyword>
<feature type="transmembrane region" description="Helical" evidence="1">
    <location>
        <begin position="87"/>
        <end position="108"/>
    </location>
</feature>
<dbReference type="Proteomes" id="UP001205311">
    <property type="component" value="Unassembled WGS sequence"/>
</dbReference>
<keyword evidence="1" id="KW-0812">Transmembrane</keyword>
<evidence type="ECO:0000313" key="3">
    <source>
        <dbReference type="Proteomes" id="UP001205311"/>
    </source>
</evidence>
<dbReference type="EMBL" id="JAMTCP010000039">
    <property type="protein sequence ID" value="MCP2261299.1"/>
    <property type="molecule type" value="Genomic_DNA"/>
</dbReference>
<organism evidence="2 3">
    <name type="scientific">Streptoalloteichus tenebrarius (strain ATCC 17920 / DSM 40477 / JCM 4838 / CBS 697.72 / NBRC 16177 / NCIMB 11028 / NRRL B-12390 / A12253. 1 / ISP 5477)</name>
    <name type="common">Streptomyces tenebrarius</name>
    <dbReference type="NCBI Taxonomy" id="1933"/>
    <lineage>
        <taxon>Bacteria</taxon>
        <taxon>Bacillati</taxon>
        <taxon>Actinomycetota</taxon>
        <taxon>Actinomycetes</taxon>
        <taxon>Pseudonocardiales</taxon>
        <taxon>Pseudonocardiaceae</taxon>
        <taxon>Streptoalloteichus</taxon>
    </lineage>
</organism>
<feature type="transmembrane region" description="Helical" evidence="1">
    <location>
        <begin position="21"/>
        <end position="43"/>
    </location>
</feature>
<proteinExistence type="predicted"/>
<keyword evidence="3" id="KW-1185">Reference proteome</keyword>
<gene>
    <name evidence="2" type="ORF">LX15_005020</name>
</gene>
<sequence length="109" mass="11625">MTLVQGERTDGTPGKGGVGILLLKGVCCLLLALAAVLFVWSFFPKEGKSSHELAGSLFFVTGAGLLGLLVLFVQVIPLILHRLDVRWIAAPVAFLALCVVRVITLFALH</sequence>
<evidence type="ECO:0000256" key="1">
    <source>
        <dbReference type="SAM" id="Phobius"/>
    </source>
</evidence>
<comment type="caution">
    <text evidence="2">The sequence shown here is derived from an EMBL/GenBank/DDBJ whole genome shotgun (WGS) entry which is preliminary data.</text>
</comment>